<dbReference type="Gene3D" id="3.90.400.10">
    <property type="entry name" value="Oligo-1,6-glucosidase, Domain 2"/>
    <property type="match status" value="1"/>
</dbReference>
<comment type="caution">
    <text evidence="4">The sequence shown here is derived from an EMBL/GenBank/DDBJ whole genome shotgun (WGS) entry which is preliminary data.</text>
</comment>
<dbReference type="AlphaFoldDB" id="A0A5C5BGX9"/>
<evidence type="ECO:0000259" key="3">
    <source>
        <dbReference type="SMART" id="SM00642"/>
    </source>
</evidence>
<name>A0A5C5BGX9_9MICO</name>
<dbReference type="RefSeq" id="WP_108719113.1">
    <property type="nucleotide sequence ID" value="NZ_VENP01000004.1"/>
</dbReference>
<dbReference type="InterPro" id="IPR045857">
    <property type="entry name" value="O16G_dom_2"/>
</dbReference>
<dbReference type="Gene3D" id="3.20.20.80">
    <property type="entry name" value="Glycosidases"/>
    <property type="match status" value="1"/>
</dbReference>
<feature type="domain" description="Glycosyl hydrolase family 13 catalytic" evidence="3">
    <location>
        <begin position="11"/>
        <end position="358"/>
    </location>
</feature>
<keyword evidence="2" id="KW-0326">Glycosidase</keyword>
<dbReference type="Proteomes" id="UP000313849">
    <property type="component" value="Unassembled WGS sequence"/>
</dbReference>
<evidence type="ECO:0000313" key="4">
    <source>
        <dbReference type="EMBL" id="TNU76738.1"/>
    </source>
</evidence>
<dbReference type="InterPro" id="IPR006047">
    <property type="entry name" value="GH13_cat_dom"/>
</dbReference>
<evidence type="ECO:0000256" key="2">
    <source>
        <dbReference type="ARBA" id="ARBA00023295"/>
    </source>
</evidence>
<dbReference type="InterPro" id="IPR017853">
    <property type="entry name" value="GH"/>
</dbReference>
<dbReference type="CDD" id="cd11354">
    <property type="entry name" value="AmyAc_bac_CMD_like"/>
    <property type="match status" value="1"/>
</dbReference>
<evidence type="ECO:0000256" key="1">
    <source>
        <dbReference type="ARBA" id="ARBA00022801"/>
    </source>
</evidence>
<sequence length="423" mass="45783">MSWIDHALWWQVYPLGIDGRDVRGPHVPAGPGEGLAHVARYLDHVVELGLNGLALGPVFASATHGYDTLDHLAIDPRLGTRADFDALVAACRDRGVRLLLDGVFNHVSREHPLARRALAEGPDGEVAGWFRIDWDAPDGPRFADFEGHGSLVALDHSSPAVQDYVAEVMMHWLDAGADGWRLDAAYAVDPAFWAAVLPRVRAAHPDAWIVGEMIHGDYAAYVRDSGIDSVTEYELWKATWSSLASRNPHELDWTLRRHDALLDSFVPATFVGNHDVTRIASQVGSDGAAVAAAVLMTLGGVPTVYYGDELGWRGVKEDRLGGDDAVRPALPADPAYLPGVAGSDPMLWRAYHALVALRRRHPWLVRARTQVLDVAADRLVYRSAADGGALDVELTLTGEGGVTASVRTPDGEELVRVGTHGSV</sequence>
<dbReference type="GO" id="GO:0005975">
    <property type="term" value="P:carbohydrate metabolic process"/>
    <property type="evidence" value="ECO:0007669"/>
    <property type="project" value="InterPro"/>
</dbReference>
<accession>A0A5C5BGX9</accession>
<keyword evidence="1" id="KW-0378">Hydrolase</keyword>
<organism evidence="4 5">
    <name type="scientific">Miniimonas arenae</name>
    <dbReference type="NCBI Taxonomy" id="676201"/>
    <lineage>
        <taxon>Bacteria</taxon>
        <taxon>Bacillati</taxon>
        <taxon>Actinomycetota</taxon>
        <taxon>Actinomycetes</taxon>
        <taxon>Micrococcales</taxon>
        <taxon>Beutenbergiaceae</taxon>
        <taxon>Miniimonas</taxon>
    </lineage>
</organism>
<evidence type="ECO:0000313" key="5">
    <source>
        <dbReference type="Proteomes" id="UP000313849"/>
    </source>
</evidence>
<reference evidence="4 5" key="1">
    <citation type="submission" date="2019-06" db="EMBL/GenBank/DDBJ databases">
        <title>Draft genome sequence of Miniimonas arenae KCTC 19750T isolated from sea sand.</title>
        <authorList>
            <person name="Park S.-J."/>
        </authorList>
    </citation>
    <scope>NUCLEOTIDE SEQUENCE [LARGE SCALE GENOMIC DNA]</scope>
    <source>
        <strain evidence="4 5">KCTC 19750</strain>
    </source>
</reference>
<gene>
    <name evidence="4" type="ORF">FH969_02355</name>
</gene>
<proteinExistence type="predicted"/>
<keyword evidence="5" id="KW-1185">Reference proteome</keyword>
<dbReference type="GO" id="GO:0016798">
    <property type="term" value="F:hydrolase activity, acting on glycosyl bonds"/>
    <property type="evidence" value="ECO:0007669"/>
    <property type="project" value="UniProtKB-KW"/>
</dbReference>
<dbReference type="SMART" id="SM00642">
    <property type="entry name" value="Aamy"/>
    <property type="match status" value="1"/>
</dbReference>
<dbReference type="EMBL" id="VENP01000004">
    <property type="protein sequence ID" value="TNU76738.1"/>
    <property type="molecule type" value="Genomic_DNA"/>
</dbReference>
<dbReference type="PANTHER" id="PTHR10357:SF210">
    <property type="entry name" value="MALTODEXTRIN GLUCOSIDASE"/>
    <property type="match status" value="1"/>
</dbReference>
<dbReference type="SUPFAM" id="SSF51445">
    <property type="entry name" value="(Trans)glycosidases"/>
    <property type="match status" value="1"/>
</dbReference>
<dbReference type="Pfam" id="PF00128">
    <property type="entry name" value="Alpha-amylase"/>
    <property type="match status" value="1"/>
</dbReference>
<dbReference type="PANTHER" id="PTHR10357">
    <property type="entry name" value="ALPHA-AMYLASE FAMILY MEMBER"/>
    <property type="match status" value="1"/>
</dbReference>
<dbReference type="OrthoDB" id="9802433at2"/>
<protein>
    <submittedName>
        <fullName evidence="4">Alpha-amylase</fullName>
    </submittedName>
</protein>